<sequence length="307" mass="34369">MDLRHLRYFQAVAEELSYSRAAERLRIAQPALSRAVQEIEAELGGPVLDRNRRKVSLTPAGLVLLRETAIVFERWEEAMRRVRRTAAGEEGEFRLGYIGPPTQPFLGRLLAEYRQRYPRVAVHLEERTPERVWEMLAKGRLSAAFTRPVSAAPASGLRTLGLRQERFGAVVPPSHPLATRKTMSWKLLAREPLVILARREGVGSHDGILAACREAGFAPRLAYTPSLIGTVLSYVEAGAGVGIVPDSVVTPDFKLRFIPLQPVVTVPLVLVWQEREDTPAVQRFRELVAQWQKSGQLWGKGRTSNIQ</sequence>
<feature type="domain" description="HTH lysR-type" evidence="5">
    <location>
        <begin position="1"/>
        <end position="58"/>
    </location>
</feature>
<dbReference type="InterPro" id="IPR005119">
    <property type="entry name" value="LysR_subst-bd"/>
</dbReference>
<dbReference type="SUPFAM" id="SSF53850">
    <property type="entry name" value="Periplasmic binding protein-like II"/>
    <property type="match status" value="1"/>
</dbReference>
<gene>
    <name evidence="6" type="ORF">CfE428DRAFT_5675</name>
</gene>
<dbReference type="GO" id="GO:0003677">
    <property type="term" value="F:DNA binding"/>
    <property type="evidence" value="ECO:0007669"/>
    <property type="project" value="UniProtKB-KW"/>
</dbReference>
<dbReference type="Pfam" id="PF00126">
    <property type="entry name" value="HTH_1"/>
    <property type="match status" value="1"/>
</dbReference>
<dbReference type="FunCoup" id="B4D9T5">
    <property type="interactions" value="83"/>
</dbReference>
<reference evidence="6 7" key="1">
    <citation type="journal article" date="2011" name="J. Bacteriol.">
        <title>Genome sequence of Chthoniobacter flavus Ellin428, an aerobic heterotrophic soil bacterium.</title>
        <authorList>
            <person name="Kant R."/>
            <person name="van Passel M.W."/>
            <person name="Palva A."/>
            <person name="Lucas S."/>
            <person name="Lapidus A."/>
            <person name="Glavina Del Rio T."/>
            <person name="Dalin E."/>
            <person name="Tice H."/>
            <person name="Bruce D."/>
            <person name="Goodwin L."/>
            <person name="Pitluck S."/>
            <person name="Larimer F.W."/>
            <person name="Land M.L."/>
            <person name="Hauser L."/>
            <person name="Sangwan P."/>
            <person name="de Vos W.M."/>
            <person name="Janssen P.H."/>
            <person name="Smidt H."/>
        </authorList>
    </citation>
    <scope>NUCLEOTIDE SEQUENCE [LARGE SCALE GENOMIC DNA]</scope>
    <source>
        <strain evidence="6 7">Ellin428</strain>
    </source>
</reference>
<dbReference type="InterPro" id="IPR036388">
    <property type="entry name" value="WH-like_DNA-bd_sf"/>
</dbReference>
<dbReference type="Gene3D" id="3.40.190.10">
    <property type="entry name" value="Periplasmic binding protein-like II"/>
    <property type="match status" value="2"/>
</dbReference>
<evidence type="ECO:0000313" key="6">
    <source>
        <dbReference type="EMBL" id="EDY16866.1"/>
    </source>
</evidence>
<dbReference type="FunFam" id="1.10.10.10:FF:000001">
    <property type="entry name" value="LysR family transcriptional regulator"/>
    <property type="match status" value="1"/>
</dbReference>
<dbReference type="RefSeq" id="WP_006982996.1">
    <property type="nucleotide sequence ID" value="NZ_ABVL01000027.1"/>
</dbReference>
<proteinExistence type="inferred from homology"/>
<dbReference type="GO" id="GO:0032993">
    <property type="term" value="C:protein-DNA complex"/>
    <property type="evidence" value="ECO:0007669"/>
    <property type="project" value="TreeGrafter"/>
</dbReference>
<keyword evidence="7" id="KW-1185">Reference proteome</keyword>
<dbReference type="GO" id="GO:0003700">
    <property type="term" value="F:DNA-binding transcription factor activity"/>
    <property type="evidence" value="ECO:0007669"/>
    <property type="project" value="InterPro"/>
</dbReference>
<dbReference type="Proteomes" id="UP000005824">
    <property type="component" value="Unassembled WGS sequence"/>
</dbReference>
<keyword evidence="2" id="KW-0805">Transcription regulation</keyword>
<evidence type="ECO:0000259" key="5">
    <source>
        <dbReference type="PROSITE" id="PS50931"/>
    </source>
</evidence>
<dbReference type="PANTHER" id="PTHR30346:SF28">
    <property type="entry name" value="HTH-TYPE TRANSCRIPTIONAL REGULATOR CYNR"/>
    <property type="match status" value="1"/>
</dbReference>
<dbReference type="InterPro" id="IPR000847">
    <property type="entry name" value="LysR_HTH_N"/>
</dbReference>
<dbReference type="Gene3D" id="1.10.10.10">
    <property type="entry name" value="Winged helix-like DNA-binding domain superfamily/Winged helix DNA-binding domain"/>
    <property type="match status" value="1"/>
</dbReference>
<dbReference type="PROSITE" id="PS50931">
    <property type="entry name" value="HTH_LYSR"/>
    <property type="match status" value="1"/>
</dbReference>
<comment type="caution">
    <text evidence="6">The sequence shown here is derived from an EMBL/GenBank/DDBJ whole genome shotgun (WGS) entry which is preliminary data.</text>
</comment>
<keyword evidence="4" id="KW-0804">Transcription</keyword>
<dbReference type="EMBL" id="ABVL01000027">
    <property type="protein sequence ID" value="EDY16866.1"/>
    <property type="molecule type" value="Genomic_DNA"/>
</dbReference>
<dbReference type="eggNOG" id="COG0583">
    <property type="taxonomic scope" value="Bacteria"/>
</dbReference>
<evidence type="ECO:0000313" key="7">
    <source>
        <dbReference type="Proteomes" id="UP000005824"/>
    </source>
</evidence>
<organism evidence="6 7">
    <name type="scientific">Chthoniobacter flavus Ellin428</name>
    <dbReference type="NCBI Taxonomy" id="497964"/>
    <lineage>
        <taxon>Bacteria</taxon>
        <taxon>Pseudomonadati</taxon>
        <taxon>Verrucomicrobiota</taxon>
        <taxon>Spartobacteria</taxon>
        <taxon>Chthoniobacterales</taxon>
        <taxon>Chthoniobacteraceae</taxon>
        <taxon>Chthoniobacter</taxon>
    </lineage>
</organism>
<comment type="similarity">
    <text evidence="1">Belongs to the LysR transcriptional regulatory family.</text>
</comment>
<evidence type="ECO:0000256" key="4">
    <source>
        <dbReference type="ARBA" id="ARBA00023163"/>
    </source>
</evidence>
<dbReference type="PRINTS" id="PR00039">
    <property type="entry name" value="HTHLYSR"/>
</dbReference>
<protein>
    <submittedName>
        <fullName evidence="6">Transcriptional regulator, LysR family</fullName>
    </submittedName>
</protein>
<dbReference type="STRING" id="497964.CfE428DRAFT_5675"/>
<keyword evidence="3" id="KW-0238">DNA-binding</keyword>
<dbReference type="AlphaFoldDB" id="B4D9T5"/>
<evidence type="ECO:0000256" key="1">
    <source>
        <dbReference type="ARBA" id="ARBA00009437"/>
    </source>
</evidence>
<dbReference type="CDD" id="cd08414">
    <property type="entry name" value="PBP2_LTTR_aromatics_like"/>
    <property type="match status" value="1"/>
</dbReference>
<dbReference type="PANTHER" id="PTHR30346">
    <property type="entry name" value="TRANSCRIPTIONAL DUAL REGULATOR HCAR-RELATED"/>
    <property type="match status" value="1"/>
</dbReference>
<name>B4D9T5_9BACT</name>
<evidence type="ECO:0000256" key="2">
    <source>
        <dbReference type="ARBA" id="ARBA00023015"/>
    </source>
</evidence>
<dbReference type="SUPFAM" id="SSF46785">
    <property type="entry name" value="Winged helix' DNA-binding domain"/>
    <property type="match status" value="1"/>
</dbReference>
<dbReference type="InParanoid" id="B4D9T5"/>
<dbReference type="Pfam" id="PF03466">
    <property type="entry name" value="LysR_substrate"/>
    <property type="match status" value="1"/>
</dbReference>
<accession>B4D9T5</accession>
<dbReference type="InterPro" id="IPR036390">
    <property type="entry name" value="WH_DNA-bd_sf"/>
</dbReference>
<evidence type="ECO:0000256" key="3">
    <source>
        <dbReference type="ARBA" id="ARBA00023125"/>
    </source>
</evidence>